<sequence length="957" mass="106074">MHHAWSTPLFCNVILILCSKRSTKIGASPLAWIQKVLSIPDDVIIARVGLDTYMFLRYMRSMFIIFTVLALLSVVTIMPVHITGGEGEEGINVLNMSNLPQDSNKIWVHIVFFMVFVVWVMRIIITELKVYTRLRLWWLTNRAHSSKVGASTVMVSSLPDTLIEREDKLHSMFNIFPGGVRQIIVNRDCSELADIVEKRDKYAAKLESLMTSYAVNCEKAHKKAVKKGSAYVEPKRPMMRESKIPFKGPKLDAVEFLSTEIAKLNEQIAESGNDASKFKPQSSAFVLFRKQIAAHMSAQTVLDYKPFSMNAVSLDVNPDDVIWSNLNMNPYNRRIRGYISSALTVGLVITWTFLTFAVTGLVSVKNLEKIFKVKMPTSGLFGIFTGIVPSLALVVLMILLPIFLRFLLRLEGTPRVSEVDLRLLNRFYFFQVWNIYFVTIFSTAVLSTAAKSIGDPSKIPELISTQVPKASNPILTYVLLLAFTGAANEIIQVAPLAMRYIMPMLFAKTPRAIAEGEAPAEFDWATSIPTHSLIFLMGLSYSFIAPLVNIFVAVYFGLFYLVYRYQFLYVYNDTNWVTGGLSYPKSVSQMMTGVYISEVYLLLMMVARVNSSANAIIRIVFCGLIILCTVGTHLYIKDAYMPISNFLPVRGAAEIEENPSASDRFPDIGGDRDMFESALDASDGNSAIESDSKGRSRIYALYGSLVPKKLIDYVLTKMPSILHSSSSAGSPNPDTTPSSSNDVAEEEIAGEHTDKPYSSMPMPTAHHYSVSGDVVVSAADRPTSANTNIFATDSIVPLAPNNPDAMPTSPDSQMYLDSGAPGTSQSIHSYSSKTELRQRRVAAEGFSSASAVRRSRYDTPETRLYADANDNALAEAFANPALRAKPIVSLWVPVDSNGLCNDLYSQVRHLGAGTIRVVTNDTFICEKGRVRANVDFIPEDFVFTSETEKPTSVAPQQ</sequence>
<dbReference type="EMBL" id="JANBPG010000342">
    <property type="protein sequence ID" value="KAJ1897357.1"/>
    <property type="molecule type" value="Genomic_DNA"/>
</dbReference>
<comment type="caution">
    <text evidence="1">The sequence shown here is derived from an EMBL/GenBank/DDBJ whole genome shotgun (WGS) entry which is preliminary data.</text>
</comment>
<evidence type="ECO:0000313" key="2">
    <source>
        <dbReference type="Proteomes" id="UP001150581"/>
    </source>
</evidence>
<evidence type="ECO:0000313" key="1">
    <source>
        <dbReference type="EMBL" id="KAJ1897357.1"/>
    </source>
</evidence>
<keyword evidence="2" id="KW-1185">Reference proteome</keyword>
<accession>A0ACC1ILJ2</accession>
<protein>
    <submittedName>
        <fullName evidence="1">Phosphate metabolism protein 7</fullName>
    </submittedName>
</protein>
<name>A0ACC1ILJ2_9FUNG</name>
<dbReference type="Proteomes" id="UP001150581">
    <property type="component" value="Unassembled WGS sequence"/>
</dbReference>
<gene>
    <name evidence="1" type="primary">PHM7_3</name>
    <name evidence="1" type="ORF">LPJ66_003423</name>
</gene>
<proteinExistence type="predicted"/>
<reference evidence="1" key="1">
    <citation type="submission" date="2022-07" db="EMBL/GenBank/DDBJ databases">
        <title>Phylogenomic reconstructions and comparative analyses of Kickxellomycotina fungi.</title>
        <authorList>
            <person name="Reynolds N.K."/>
            <person name="Stajich J.E."/>
            <person name="Barry K."/>
            <person name="Grigoriev I.V."/>
            <person name="Crous P."/>
            <person name="Smith M.E."/>
        </authorList>
    </citation>
    <scope>NUCLEOTIDE SEQUENCE</scope>
    <source>
        <strain evidence="1">Benny 63K</strain>
    </source>
</reference>
<organism evidence="1 2">
    <name type="scientific">Kickxella alabastrina</name>
    <dbReference type="NCBI Taxonomy" id="61397"/>
    <lineage>
        <taxon>Eukaryota</taxon>
        <taxon>Fungi</taxon>
        <taxon>Fungi incertae sedis</taxon>
        <taxon>Zoopagomycota</taxon>
        <taxon>Kickxellomycotina</taxon>
        <taxon>Kickxellomycetes</taxon>
        <taxon>Kickxellales</taxon>
        <taxon>Kickxellaceae</taxon>
        <taxon>Kickxella</taxon>
    </lineage>
</organism>